<dbReference type="PANTHER" id="PTHR13420:SF7">
    <property type="entry name" value="UPF0235 PROTEIN C15ORF40"/>
    <property type="match status" value="1"/>
</dbReference>
<dbReference type="NCBIfam" id="TIGR00251">
    <property type="entry name" value="DUF167 family protein"/>
    <property type="match status" value="1"/>
</dbReference>
<name>A0A1G2F6T2_9BACT</name>
<dbReference type="GO" id="GO:0005737">
    <property type="term" value="C:cytoplasm"/>
    <property type="evidence" value="ECO:0007669"/>
    <property type="project" value="TreeGrafter"/>
</dbReference>
<accession>A0A1G2F6T2</accession>
<organism evidence="2 3">
    <name type="scientific">Candidatus Portnoybacteria bacterium RBG_13_41_18</name>
    <dbReference type="NCBI Taxonomy" id="1801991"/>
    <lineage>
        <taxon>Bacteria</taxon>
        <taxon>Candidatus Portnoyibacteriota</taxon>
    </lineage>
</organism>
<reference evidence="2 3" key="1">
    <citation type="journal article" date="2016" name="Nat. Commun.">
        <title>Thousands of microbial genomes shed light on interconnected biogeochemical processes in an aquifer system.</title>
        <authorList>
            <person name="Anantharaman K."/>
            <person name="Brown C.T."/>
            <person name="Hug L.A."/>
            <person name="Sharon I."/>
            <person name="Castelle C.J."/>
            <person name="Probst A.J."/>
            <person name="Thomas B.C."/>
            <person name="Singh A."/>
            <person name="Wilkins M.J."/>
            <person name="Karaoz U."/>
            <person name="Brodie E.L."/>
            <person name="Williams K.H."/>
            <person name="Hubbard S.S."/>
            <person name="Banfield J.F."/>
        </authorList>
    </citation>
    <scope>NUCLEOTIDE SEQUENCE [LARGE SCALE GENOMIC DNA]</scope>
</reference>
<dbReference type="InterPro" id="IPR036591">
    <property type="entry name" value="YggU-like_sf"/>
</dbReference>
<evidence type="ECO:0000313" key="2">
    <source>
        <dbReference type="EMBL" id="OGZ33330.1"/>
    </source>
</evidence>
<protein>
    <submittedName>
        <fullName evidence="2">Uncharacterized protein</fullName>
    </submittedName>
</protein>
<comment type="similarity">
    <text evidence="1">Belongs to the UPF0235 family.</text>
</comment>
<dbReference type="SMART" id="SM01152">
    <property type="entry name" value="DUF167"/>
    <property type="match status" value="1"/>
</dbReference>
<dbReference type="AlphaFoldDB" id="A0A1G2F6T2"/>
<sequence>MKLFIKVKPNSKEERIEKISETNFVIRLKEPPQKNKANQALIRILAEYFKTSRQNVKILIGGKSRQKIISIE</sequence>
<dbReference type="InterPro" id="IPR003746">
    <property type="entry name" value="DUF167"/>
</dbReference>
<dbReference type="Pfam" id="PF02594">
    <property type="entry name" value="DUF167"/>
    <property type="match status" value="1"/>
</dbReference>
<proteinExistence type="inferred from homology"/>
<dbReference type="Gene3D" id="3.30.1200.10">
    <property type="entry name" value="YggU-like"/>
    <property type="match status" value="1"/>
</dbReference>
<dbReference type="EMBL" id="MHMV01000049">
    <property type="protein sequence ID" value="OGZ33330.1"/>
    <property type="molecule type" value="Genomic_DNA"/>
</dbReference>
<evidence type="ECO:0000313" key="3">
    <source>
        <dbReference type="Proteomes" id="UP000177725"/>
    </source>
</evidence>
<dbReference type="Proteomes" id="UP000177725">
    <property type="component" value="Unassembled WGS sequence"/>
</dbReference>
<dbReference type="SUPFAM" id="SSF69786">
    <property type="entry name" value="YggU-like"/>
    <property type="match status" value="1"/>
</dbReference>
<gene>
    <name evidence="2" type="ORF">A2174_00605</name>
</gene>
<evidence type="ECO:0000256" key="1">
    <source>
        <dbReference type="ARBA" id="ARBA00010364"/>
    </source>
</evidence>
<dbReference type="PANTHER" id="PTHR13420">
    <property type="entry name" value="UPF0235 PROTEIN C15ORF40"/>
    <property type="match status" value="1"/>
</dbReference>
<comment type="caution">
    <text evidence="2">The sequence shown here is derived from an EMBL/GenBank/DDBJ whole genome shotgun (WGS) entry which is preliminary data.</text>
</comment>